<evidence type="ECO:0000313" key="7">
    <source>
        <dbReference type="EMBL" id="KAK7741713.1"/>
    </source>
</evidence>
<evidence type="ECO:0000256" key="5">
    <source>
        <dbReference type="SAM" id="MobiDB-lite"/>
    </source>
</evidence>
<name>A0AAN9YGM7_9PEZI</name>
<accession>A0AAN9YGM7</accession>
<evidence type="ECO:0000256" key="2">
    <source>
        <dbReference type="ARBA" id="ARBA00022723"/>
    </source>
</evidence>
<dbReference type="InterPro" id="IPR004097">
    <property type="entry name" value="DHHA2"/>
</dbReference>
<evidence type="ECO:0000313" key="8">
    <source>
        <dbReference type="Proteomes" id="UP001320245"/>
    </source>
</evidence>
<organism evidence="7 8">
    <name type="scientific">Cytospora paraplurivora</name>
    <dbReference type="NCBI Taxonomy" id="2898453"/>
    <lineage>
        <taxon>Eukaryota</taxon>
        <taxon>Fungi</taxon>
        <taxon>Dikarya</taxon>
        <taxon>Ascomycota</taxon>
        <taxon>Pezizomycotina</taxon>
        <taxon>Sordariomycetes</taxon>
        <taxon>Sordariomycetidae</taxon>
        <taxon>Diaporthales</taxon>
        <taxon>Cytosporaceae</taxon>
        <taxon>Cytospora</taxon>
    </lineage>
</organism>
<keyword evidence="3" id="KW-0378">Hydrolase</keyword>
<dbReference type="PANTHER" id="PTHR12112">
    <property type="entry name" value="BNIP - RELATED"/>
    <property type="match status" value="1"/>
</dbReference>
<dbReference type="InterPro" id="IPR038222">
    <property type="entry name" value="DHHA2_dom_sf"/>
</dbReference>
<gene>
    <name evidence="7" type="primary">PPX1</name>
    <name evidence="7" type="ORF">SLS53_004773</name>
</gene>
<dbReference type="PANTHER" id="PTHR12112:SF39">
    <property type="entry name" value="EG:152A3.5 PROTEIN (FBGN0003116_PN PROTEIN)"/>
    <property type="match status" value="1"/>
</dbReference>
<dbReference type="InterPro" id="IPR001667">
    <property type="entry name" value="DDH_dom"/>
</dbReference>
<evidence type="ECO:0000256" key="3">
    <source>
        <dbReference type="ARBA" id="ARBA00022801"/>
    </source>
</evidence>
<keyword evidence="8" id="KW-1185">Reference proteome</keyword>
<sequence>MMSAGKKVAVNKQPANPSRSFIPLRATNTMPPSPPPRSLGAFLALARKSLTAPPSQRPSPLNFVIGNESADLDSLCSAVIYAYLRSHAQPKYTLHIPLANIPREDLPLRPELSAALSYAGVKAEELLTLTDLDEVIKTHGIEPQDTRWLLVDHNALTGKLGERFGSRVVGCVDHHEDENLIALDTGDEPRVLRKTGSCMSLVVEYCRDAWESLSTRSDEEEGADASILDAQLARVALGPILVDTNNLKSKAKTTETDIKVVEFLDAKVGENEKYDRKKYFKKLEKLKEDISQFSYHDNFRKDFKSWTEEGLVLGTSSVPQGFKYMLDTIGDKETLLSELRKFAEDKHLDIACIMTSSAKDNGVFKRNLLVWALNEKAVKAVEKFVEAQRETLGLEKFHHEDLDGGDGKHEVRYAWNQHQTKNSRKQLAPMLRSAMREAAKL</sequence>
<dbReference type="EMBL" id="JAJSPL020000017">
    <property type="protein sequence ID" value="KAK7741713.1"/>
    <property type="molecule type" value="Genomic_DNA"/>
</dbReference>
<dbReference type="GO" id="GO:0046872">
    <property type="term" value="F:metal ion binding"/>
    <property type="evidence" value="ECO:0007669"/>
    <property type="project" value="UniProtKB-KW"/>
</dbReference>
<reference evidence="7 8" key="1">
    <citation type="journal article" date="2023" name="PLoS ONE">
        <title>Cytospora paraplurivora sp. nov. isolated from orchards with fruit tree decline syndrome in Ontario, Canada.</title>
        <authorList>
            <person name="Ilyukhin E."/>
            <person name="Nguyen H.D.T."/>
            <person name="Castle A.J."/>
            <person name="Ellouze W."/>
        </authorList>
    </citation>
    <scope>NUCLEOTIDE SEQUENCE [LARGE SCALE GENOMIC DNA]</scope>
    <source>
        <strain evidence="7 8">FDS-564</strain>
    </source>
</reference>
<feature type="domain" description="DHHA2" evidence="6">
    <location>
        <begin position="280"/>
        <end position="435"/>
    </location>
</feature>
<dbReference type="Pfam" id="PF01368">
    <property type="entry name" value="DHH"/>
    <property type="match status" value="1"/>
</dbReference>
<evidence type="ECO:0000256" key="1">
    <source>
        <dbReference type="ARBA" id="ARBA00001936"/>
    </source>
</evidence>
<dbReference type="SUPFAM" id="SSF64182">
    <property type="entry name" value="DHH phosphoesterases"/>
    <property type="match status" value="1"/>
</dbReference>
<keyword evidence="4" id="KW-0464">Manganese</keyword>
<protein>
    <submittedName>
        <fullName evidence="7">Exopolyphosphatase</fullName>
    </submittedName>
</protein>
<evidence type="ECO:0000256" key="4">
    <source>
        <dbReference type="ARBA" id="ARBA00023211"/>
    </source>
</evidence>
<dbReference type="GO" id="GO:0005737">
    <property type="term" value="C:cytoplasm"/>
    <property type="evidence" value="ECO:0007669"/>
    <property type="project" value="InterPro"/>
</dbReference>
<keyword evidence="2" id="KW-0479">Metal-binding</keyword>
<comment type="caution">
    <text evidence="7">The sequence shown here is derived from an EMBL/GenBank/DDBJ whole genome shotgun (WGS) entry which is preliminary data.</text>
</comment>
<feature type="region of interest" description="Disordered" evidence="5">
    <location>
        <begin position="1"/>
        <end position="34"/>
    </location>
</feature>
<dbReference type="Pfam" id="PF02833">
    <property type="entry name" value="DHHA2"/>
    <property type="match status" value="1"/>
</dbReference>
<dbReference type="GO" id="GO:0004309">
    <property type="term" value="F:exopolyphosphatase activity"/>
    <property type="evidence" value="ECO:0007669"/>
    <property type="project" value="TreeGrafter"/>
</dbReference>
<dbReference type="Gene3D" id="3.10.310.20">
    <property type="entry name" value="DHHA2 domain"/>
    <property type="match status" value="1"/>
</dbReference>
<evidence type="ECO:0000259" key="6">
    <source>
        <dbReference type="SMART" id="SM01131"/>
    </source>
</evidence>
<dbReference type="SMART" id="SM01131">
    <property type="entry name" value="DHHA2"/>
    <property type="match status" value="1"/>
</dbReference>
<dbReference type="Gene3D" id="3.90.1640.10">
    <property type="entry name" value="inorganic pyrophosphatase (n-terminal core)"/>
    <property type="match status" value="1"/>
</dbReference>
<dbReference type="Proteomes" id="UP001320245">
    <property type="component" value="Unassembled WGS sequence"/>
</dbReference>
<dbReference type="InterPro" id="IPR038763">
    <property type="entry name" value="DHH_sf"/>
</dbReference>
<dbReference type="AlphaFoldDB" id="A0AAN9YGM7"/>
<comment type="cofactor">
    <cofactor evidence="1">
        <name>Mn(2+)</name>
        <dbReference type="ChEBI" id="CHEBI:29035"/>
    </cofactor>
</comment>
<proteinExistence type="predicted"/>